<dbReference type="RefSeq" id="XP_020305583.1">
    <property type="nucleotide sequence ID" value="XM_020450705.1"/>
</dbReference>
<dbReference type="KEGG" id="loa:LOAG_18035"/>
<dbReference type="InParanoid" id="A0A1S0UG62"/>
<sequence length="250" mass="28810">MDPPANSQSVGKEGGSGNVENDKDAILGYVKGWAKKRRYAKEISREEEFLEVSGGEEKKWKEGEIWDNWNGILKAKKGVEKPKSRSQPLFFLAYGIFLFLGDPVHPSKLRKLENIPLPSSTPCHLLKAYFPSLCLILFIISSFLTFSLSSNISEGLEVLHIPTHIHIHTHTHPYIFIKRLTLATLKLRRQPTQRHSNCRTKLRQTQTRTQTHRHTHTNTHMHSYALPANNIHTRGIDWRVDWTFCIYLHA</sequence>
<feature type="compositionally biased region" description="Polar residues" evidence="1">
    <location>
        <begin position="1"/>
        <end position="10"/>
    </location>
</feature>
<organism evidence="2">
    <name type="scientific">Loa loa</name>
    <name type="common">Eye worm</name>
    <name type="synonym">Filaria loa</name>
    <dbReference type="NCBI Taxonomy" id="7209"/>
    <lineage>
        <taxon>Eukaryota</taxon>
        <taxon>Metazoa</taxon>
        <taxon>Ecdysozoa</taxon>
        <taxon>Nematoda</taxon>
        <taxon>Chromadorea</taxon>
        <taxon>Rhabditida</taxon>
        <taxon>Spirurina</taxon>
        <taxon>Spiruromorpha</taxon>
        <taxon>Filarioidea</taxon>
        <taxon>Onchocercidae</taxon>
        <taxon>Loa</taxon>
    </lineage>
</organism>
<accession>A0A1S0UG62</accession>
<dbReference type="CTD" id="9949596"/>
<gene>
    <name evidence="2" type="ORF">LOAG_18035</name>
</gene>
<proteinExistence type="predicted"/>
<dbReference type="EMBL" id="JH712245">
    <property type="protein sequence ID" value="EJD74682.1"/>
    <property type="molecule type" value="Genomic_DNA"/>
</dbReference>
<name>A0A1S0UG62_LOALO</name>
<protein>
    <submittedName>
        <fullName evidence="2">Uncharacterized protein</fullName>
    </submittedName>
</protein>
<dbReference type="GeneID" id="9949596"/>
<reference evidence="2" key="1">
    <citation type="submission" date="2012-04" db="EMBL/GenBank/DDBJ databases">
        <title>The Genome Sequence of Loa loa.</title>
        <authorList>
            <consortium name="The Broad Institute Genome Sequencing Platform"/>
            <consortium name="Broad Institute Genome Sequencing Center for Infectious Disease"/>
            <person name="Nutman T.B."/>
            <person name="Fink D.L."/>
            <person name="Russ C."/>
            <person name="Young S."/>
            <person name="Zeng Q."/>
            <person name="Gargeya S."/>
            <person name="Alvarado L."/>
            <person name="Berlin A."/>
            <person name="Chapman S.B."/>
            <person name="Chen Z."/>
            <person name="Freedman E."/>
            <person name="Gellesch M."/>
            <person name="Goldberg J."/>
            <person name="Griggs A."/>
            <person name="Gujja S."/>
            <person name="Heilman E.R."/>
            <person name="Heiman D."/>
            <person name="Howarth C."/>
            <person name="Mehta T."/>
            <person name="Neiman D."/>
            <person name="Pearson M."/>
            <person name="Roberts A."/>
            <person name="Saif S."/>
            <person name="Shea T."/>
            <person name="Shenoy N."/>
            <person name="Sisk P."/>
            <person name="Stolte C."/>
            <person name="Sykes S."/>
            <person name="White J."/>
            <person name="Yandava C."/>
            <person name="Haas B."/>
            <person name="Henn M.R."/>
            <person name="Nusbaum C."/>
            <person name="Birren B."/>
        </authorList>
    </citation>
    <scope>NUCLEOTIDE SEQUENCE [LARGE SCALE GENOMIC DNA]</scope>
</reference>
<evidence type="ECO:0000313" key="2">
    <source>
        <dbReference type="EMBL" id="EJD74682.1"/>
    </source>
</evidence>
<evidence type="ECO:0000256" key="1">
    <source>
        <dbReference type="SAM" id="MobiDB-lite"/>
    </source>
</evidence>
<dbReference type="AlphaFoldDB" id="A0A1S0UG62"/>
<feature type="region of interest" description="Disordered" evidence="1">
    <location>
        <begin position="1"/>
        <end position="22"/>
    </location>
</feature>